<reference evidence="2" key="1">
    <citation type="journal article" date="2023" name="G3 (Bethesda)">
        <title>Whole genome assemblies of Zophobas morio and Tenebrio molitor.</title>
        <authorList>
            <person name="Kaur S."/>
            <person name="Stinson S.A."/>
            <person name="diCenzo G.C."/>
        </authorList>
    </citation>
    <scope>NUCLEOTIDE SEQUENCE</scope>
    <source>
        <strain evidence="2">QUZm001</strain>
    </source>
</reference>
<protein>
    <submittedName>
        <fullName evidence="2">Uncharacterized protein</fullName>
    </submittedName>
</protein>
<keyword evidence="3" id="KW-1185">Reference proteome</keyword>
<dbReference type="InterPro" id="IPR011010">
    <property type="entry name" value="DNA_brk_join_enz"/>
</dbReference>
<dbReference type="EMBL" id="JALNTZ010000001">
    <property type="protein sequence ID" value="KAJ3665925.1"/>
    <property type="molecule type" value="Genomic_DNA"/>
</dbReference>
<dbReference type="Proteomes" id="UP001168821">
    <property type="component" value="Unassembled WGS sequence"/>
</dbReference>
<proteinExistence type="predicted"/>
<comment type="caution">
    <text evidence="2">The sequence shown here is derived from an EMBL/GenBank/DDBJ whole genome shotgun (WGS) entry which is preliminary data.</text>
</comment>
<evidence type="ECO:0000313" key="2">
    <source>
        <dbReference type="EMBL" id="KAJ3665925.1"/>
    </source>
</evidence>
<accession>A0AA38IZ13</accession>
<dbReference type="GO" id="GO:0003677">
    <property type="term" value="F:DNA binding"/>
    <property type="evidence" value="ECO:0007669"/>
    <property type="project" value="InterPro"/>
</dbReference>
<gene>
    <name evidence="2" type="ORF">Zmor_001389</name>
</gene>
<organism evidence="2 3">
    <name type="scientific">Zophobas morio</name>
    <dbReference type="NCBI Taxonomy" id="2755281"/>
    <lineage>
        <taxon>Eukaryota</taxon>
        <taxon>Metazoa</taxon>
        <taxon>Ecdysozoa</taxon>
        <taxon>Arthropoda</taxon>
        <taxon>Hexapoda</taxon>
        <taxon>Insecta</taxon>
        <taxon>Pterygota</taxon>
        <taxon>Neoptera</taxon>
        <taxon>Endopterygota</taxon>
        <taxon>Coleoptera</taxon>
        <taxon>Polyphaga</taxon>
        <taxon>Cucujiformia</taxon>
        <taxon>Tenebrionidae</taxon>
        <taxon>Zophobas</taxon>
    </lineage>
</organism>
<dbReference type="GO" id="GO:0015074">
    <property type="term" value="P:DNA integration"/>
    <property type="evidence" value="ECO:0007669"/>
    <property type="project" value="InterPro"/>
</dbReference>
<evidence type="ECO:0000313" key="3">
    <source>
        <dbReference type="Proteomes" id="UP001168821"/>
    </source>
</evidence>
<dbReference type="AlphaFoldDB" id="A0AA38IZ13"/>
<name>A0AA38IZ13_9CUCU</name>
<keyword evidence="1" id="KW-0233">DNA recombination</keyword>
<dbReference type="Gene3D" id="1.10.443.10">
    <property type="entry name" value="Intergrase catalytic core"/>
    <property type="match status" value="1"/>
</dbReference>
<dbReference type="SUPFAM" id="SSF56349">
    <property type="entry name" value="DNA breaking-rejoining enzymes"/>
    <property type="match status" value="1"/>
</dbReference>
<dbReference type="GO" id="GO:0006310">
    <property type="term" value="P:DNA recombination"/>
    <property type="evidence" value="ECO:0007669"/>
    <property type="project" value="UniProtKB-KW"/>
</dbReference>
<dbReference type="InterPro" id="IPR013762">
    <property type="entry name" value="Integrase-like_cat_sf"/>
</dbReference>
<sequence length="159" mass="17603">MEGSKASQKGWMKISSWLISPNDQQNEGKIDRSRFHQVTTFLKTASAGYVPKKSLVFTREDLENFLDTDPNEKYLLLKVVAIMGIAEGCRIKELISISVDDIDDRGSVLVVQIPDTKTYKNAFLLSSMVAIPSMHSIRSSATLLADSGVDLSVLKKHGE</sequence>
<evidence type="ECO:0000256" key="1">
    <source>
        <dbReference type="ARBA" id="ARBA00023172"/>
    </source>
</evidence>